<dbReference type="GO" id="GO:0033619">
    <property type="term" value="P:membrane protein proteolysis"/>
    <property type="evidence" value="ECO:0007669"/>
    <property type="project" value="TreeGrafter"/>
</dbReference>
<name>A0AAD6VPN4_9AGAR</name>
<dbReference type="SMART" id="SM00730">
    <property type="entry name" value="PSN"/>
    <property type="match status" value="1"/>
</dbReference>
<dbReference type="AlphaFoldDB" id="A0AAD6VPN4"/>
<feature type="transmembrane region" description="Helical" evidence="8">
    <location>
        <begin position="234"/>
        <end position="254"/>
    </location>
</feature>
<organism evidence="9 10">
    <name type="scientific">Mycena pura</name>
    <dbReference type="NCBI Taxonomy" id="153505"/>
    <lineage>
        <taxon>Eukaryota</taxon>
        <taxon>Fungi</taxon>
        <taxon>Dikarya</taxon>
        <taxon>Basidiomycota</taxon>
        <taxon>Agaricomycotina</taxon>
        <taxon>Agaricomycetes</taxon>
        <taxon>Agaricomycetidae</taxon>
        <taxon>Agaricales</taxon>
        <taxon>Marasmiineae</taxon>
        <taxon>Mycenaceae</taxon>
        <taxon>Mycena</taxon>
    </lineage>
</organism>
<evidence type="ECO:0000313" key="9">
    <source>
        <dbReference type="EMBL" id="KAJ7218078.1"/>
    </source>
</evidence>
<comment type="similarity">
    <text evidence="2">Belongs to the peptidase A22B family.</text>
</comment>
<keyword evidence="4" id="KW-0378">Hydrolase</keyword>
<keyword evidence="10" id="KW-1185">Reference proteome</keyword>
<evidence type="ECO:0000256" key="1">
    <source>
        <dbReference type="ARBA" id="ARBA00004477"/>
    </source>
</evidence>
<dbReference type="PANTHER" id="PTHR12174">
    <property type="entry name" value="SIGNAL PEPTIDE PEPTIDASE"/>
    <property type="match status" value="1"/>
</dbReference>
<dbReference type="PANTHER" id="PTHR12174:SF23">
    <property type="entry name" value="MINOR HISTOCOMPATIBILITY ANTIGEN H13"/>
    <property type="match status" value="1"/>
</dbReference>
<feature type="transmembrane region" description="Helical" evidence="8">
    <location>
        <begin position="12"/>
        <end position="34"/>
    </location>
</feature>
<keyword evidence="5" id="KW-0256">Endoplasmic reticulum</keyword>
<evidence type="ECO:0000313" key="10">
    <source>
        <dbReference type="Proteomes" id="UP001219525"/>
    </source>
</evidence>
<evidence type="ECO:0000256" key="4">
    <source>
        <dbReference type="ARBA" id="ARBA00022801"/>
    </source>
</evidence>
<dbReference type="Proteomes" id="UP001219525">
    <property type="component" value="Unassembled WGS sequence"/>
</dbReference>
<evidence type="ECO:0000256" key="5">
    <source>
        <dbReference type="ARBA" id="ARBA00022824"/>
    </source>
</evidence>
<feature type="transmembrane region" description="Helical" evidence="8">
    <location>
        <begin position="301"/>
        <end position="319"/>
    </location>
</feature>
<dbReference type="EMBL" id="JARJCW010000013">
    <property type="protein sequence ID" value="KAJ7218078.1"/>
    <property type="molecule type" value="Genomic_DNA"/>
</dbReference>
<dbReference type="GO" id="GO:0006465">
    <property type="term" value="P:signal peptide processing"/>
    <property type="evidence" value="ECO:0007669"/>
    <property type="project" value="TreeGrafter"/>
</dbReference>
<feature type="transmembrane region" description="Helical" evidence="8">
    <location>
        <begin position="186"/>
        <end position="203"/>
    </location>
</feature>
<evidence type="ECO:0000256" key="7">
    <source>
        <dbReference type="ARBA" id="ARBA00023136"/>
    </source>
</evidence>
<dbReference type="GO" id="GO:0098553">
    <property type="term" value="C:lumenal side of endoplasmic reticulum membrane"/>
    <property type="evidence" value="ECO:0007669"/>
    <property type="project" value="TreeGrafter"/>
</dbReference>
<keyword evidence="3 8" id="KW-0812">Transmembrane</keyword>
<proteinExistence type="inferred from homology"/>
<feature type="transmembrane region" description="Helical" evidence="8">
    <location>
        <begin position="55"/>
        <end position="73"/>
    </location>
</feature>
<sequence length="345" mass="37144">MSALDYDLLSSYAGLLSLATASIYLGAHGSLPLPRNADGSRAAEDIPERMSSEDAYLFPIFGSATLVGMYAVVKYLGTEWINWLLSWYFAVAGVGAVWKAAIALTRYGLGDVRWTAFDQVSVIIRKGNGVLLELSARTLSLALLPVAVVPSALYTLRARSTLLTDVLALAFAHSALGLLKIDSFRTGCILLAGLFVYDVWWVFGTEVMVKVATSLDVPIKLLWPKSMAFAAERGFTMLGLGDVVIPGIFIALALRYDHHRAGAPGHRAFGKPYFYAGLGAYVAGLATTMGVMHAFGKAQPALLYLSPACIGAFAATGAMRGELGVAWAWRDEEEEEKRKLDAHAK</sequence>
<dbReference type="InterPro" id="IPR006639">
    <property type="entry name" value="Preselin/SPP"/>
</dbReference>
<evidence type="ECO:0000256" key="3">
    <source>
        <dbReference type="ARBA" id="ARBA00022692"/>
    </source>
</evidence>
<dbReference type="Pfam" id="PF04258">
    <property type="entry name" value="Peptidase_A22B"/>
    <property type="match status" value="1"/>
</dbReference>
<dbReference type="GO" id="GO:0098554">
    <property type="term" value="C:cytoplasmic side of endoplasmic reticulum membrane"/>
    <property type="evidence" value="ECO:0007669"/>
    <property type="project" value="TreeGrafter"/>
</dbReference>
<comment type="caution">
    <text evidence="9">The sequence shown here is derived from an EMBL/GenBank/DDBJ whole genome shotgun (WGS) entry which is preliminary data.</text>
</comment>
<feature type="transmembrane region" description="Helical" evidence="8">
    <location>
        <begin position="274"/>
        <end position="295"/>
    </location>
</feature>
<reference evidence="9" key="1">
    <citation type="submission" date="2023-03" db="EMBL/GenBank/DDBJ databases">
        <title>Massive genome expansion in bonnet fungi (Mycena s.s.) driven by repeated elements and novel gene families across ecological guilds.</title>
        <authorList>
            <consortium name="Lawrence Berkeley National Laboratory"/>
            <person name="Harder C.B."/>
            <person name="Miyauchi S."/>
            <person name="Viragh M."/>
            <person name="Kuo A."/>
            <person name="Thoen E."/>
            <person name="Andreopoulos B."/>
            <person name="Lu D."/>
            <person name="Skrede I."/>
            <person name="Drula E."/>
            <person name="Henrissat B."/>
            <person name="Morin E."/>
            <person name="Kohler A."/>
            <person name="Barry K."/>
            <person name="LaButti K."/>
            <person name="Morin E."/>
            <person name="Salamov A."/>
            <person name="Lipzen A."/>
            <person name="Mereny Z."/>
            <person name="Hegedus B."/>
            <person name="Baldrian P."/>
            <person name="Stursova M."/>
            <person name="Weitz H."/>
            <person name="Taylor A."/>
            <person name="Grigoriev I.V."/>
            <person name="Nagy L.G."/>
            <person name="Martin F."/>
            <person name="Kauserud H."/>
        </authorList>
    </citation>
    <scope>NUCLEOTIDE SEQUENCE</scope>
    <source>
        <strain evidence="9">9144</strain>
    </source>
</reference>
<evidence type="ECO:0000256" key="8">
    <source>
        <dbReference type="SAM" id="Phobius"/>
    </source>
</evidence>
<accession>A0AAD6VPN4</accession>
<dbReference type="InterPro" id="IPR007369">
    <property type="entry name" value="Peptidase_A22B_SPP"/>
</dbReference>
<protein>
    <submittedName>
        <fullName evidence="9">Peptidase A22B, signal peptide peptidase</fullName>
    </submittedName>
</protein>
<keyword evidence="7 8" id="KW-0472">Membrane</keyword>
<feature type="transmembrane region" description="Helical" evidence="8">
    <location>
        <begin position="85"/>
        <end position="109"/>
    </location>
</feature>
<evidence type="ECO:0000256" key="6">
    <source>
        <dbReference type="ARBA" id="ARBA00022989"/>
    </source>
</evidence>
<comment type="subcellular location">
    <subcellularLocation>
        <location evidence="1">Endoplasmic reticulum membrane</location>
        <topology evidence="1">Multi-pass membrane protein</topology>
    </subcellularLocation>
</comment>
<gene>
    <name evidence="9" type="ORF">GGX14DRAFT_439627</name>
</gene>
<dbReference type="GO" id="GO:0042500">
    <property type="term" value="F:aspartic endopeptidase activity, intramembrane cleaving"/>
    <property type="evidence" value="ECO:0007669"/>
    <property type="project" value="InterPro"/>
</dbReference>
<keyword evidence="6 8" id="KW-1133">Transmembrane helix</keyword>
<evidence type="ECO:0000256" key="2">
    <source>
        <dbReference type="ARBA" id="ARBA00006859"/>
    </source>
</evidence>